<name>A0A6G9IA87_9GAMM</name>
<reference evidence="7 8" key="1">
    <citation type="submission" date="2020-03" db="EMBL/GenBank/DDBJ databases">
        <title>Complete genome sequence of Orbus sp. IPMB12 (BCRC 80908).</title>
        <authorList>
            <person name="Lo W.-S."/>
            <person name="Chang T.-H."/>
            <person name="Kuo C.-H."/>
        </authorList>
    </citation>
    <scope>NUCLEOTIDE SEQUENCE [LARGE SCALE GENOMIC DNA]</scope>
    <source>
        <strain evidence="7 8">IPMB12</strain>
    </source>
</reference>
<dbReference type="Pfam" id="PF13360">
    <property type="entry name" value="PQQ_2"/>
    <property type="match status" value="2"/>
</dbReference>
<keyword evidence="3 4" id="KW-0998">Cell outer membrane</keyword>
<feature type="chain" id="PRO_5026398187" description="Outer membrane protein assembly factor BamB" evidence="5">
    <location>
        <begin position="26"/>
        <end position="392"/>
    </location>
</feature>
<keyword evidence="1 4" id="KW-0732">Signal</keyword>
<comment type="similarity">
    <text evidence="4">Belongs to the BamB family.</text>
</comment>
<dbReference type="RefSeq" id="WP_166914838.1">
    <property type="nucleotide sequence ID" value="NZ_CP050253.1"/>
</dbReference>
<dbReference type="NCBIfam" id="TIGR03300">
    <property type="entry name" value="assembly_YfgL"/>
    <property type="match status" value="1"/>
</dbReference>
<feature type="domain" description="Pyrrolo-quinoline quinone repeat" evidence="6">
    <location>
        <begin position="110"/>
        <end position="319"/>
    </location>
</feature>
<dbReference type="SMART" id="SM00564">
    <property type="entry name" value="PQQ"/>
    <property type="match status" value="6"/>
</dbReference>
<evidence type="ECO:0000256" key="4">
    <source>
        <dbReference type="HAMAP-Rule" id="MF_00923"/>
    </source>
</evidence>
<dbReference type="SUPFAM" id="SSF50998">
    <property type="entry name" value="Quinoprotein alcohol dehydrogenase-like"/>
    <property type="match status" value="1"/>
</dbReference>
<dbReference type="Gene3D" id="2.130.10.10">
    <property type="entry name" value="YVTN repeat-like/Quinoprotein amine dehydrogenase"/>
    <property type="match status" value="1"/>
</dbReference>
<evidence type="ECO:0000256" key="2">
    <source>
        <dbReference type="ARBA" id="ARBA00023136"/>
    </source>
</evidence>
<organism evidence="7 8">
    <name type="scientific">Zophobihabitans entericus</name>
    <dbReference type="NCBI Taxonomy" id="1635327"/>
    <lineage>
        <taxon>Bacteria</taxon>
        <taxon>Pseudomonadati</taxon>
        <taxon>Pseudomonadota</taxon>
        <taxon>Gammaproteobacteria</taxon>
        <taxon>Orbales</taxon>
        <taxon>Orbaceae</taxon>
        <taxon>Zophobihabitans</taxon>
    </lineage>
</organism>
<accession>A0A6G9IA87</accession>
<dbReference type="EMBL" id="CP050253">
    <property type="protein sequence ID" value="QIQ20747.1"/>
    <property type="molecule type" value="Genomic_DNA"/>
</dbReference>
<gene>
    <name evidence="4 7" type="primary">bamB</name>
    <name evidence="7" type="ORF">IPMB12_03060</name>
</gene>
<dbReference type="Proteomes" id="UP000501168">
    <property type="component" value="Chromosome"/>
</dbReference>
<feature type="signal peptide" evidence="5">
    <location>
        <begin position="1"/>
        <end position="25"/>
    </location>
</feature>
<comment type="subunit">
    <text evidence="4">Part of the Bam complex.</text>
</comment>
<dbReference type="GO" id="GO:0009279">
    <property type="term" value="C:cell outer membrane"/>
    <property type="evidence" value="ECO:0007669"/>
    <property type="project" value="UniProtKB-SubCell"/>
</dbReference>
<dbReference type="KEGG" id="orb:IPMB12_03060"/>
<evidence type="ECO:0000256" key="5">
    <source>
        <dbReference type="SAM" id="SignalP"/>
    </source>
</evidence>
<dbReference type="InParanoid" id="A0A6G9IA87"/>
<dbReference type="FunCoup" id="A0A6G9IA87">
    <property type="interactions" value="80"/>
</dbReference>
<dbReference type="PANTHER" id="PTHR34512:SF30">
    <property type="entry name" value="OUTER MEMBRANE PROTEIN ASSEMBLY FACTOR BAMB"/>
    <property type="match status" value="1"/>
</dbReference>
<dbReference type="HAMAP" id="MF_00923">
    <property type="entry name" value="OM_assembly_BamB"/>
    <property type="match status" value="1"/>
</dbReference>
<dbReference type="GO" id="GO:0051205">
    <property type="term" value="P:protein insertion into membrane"/>
    <property type="evidence" value="ECO:0007669"/>
    <property type="project" value="UniProtKB-UniRule"/>
</dbReference>
<dbReference type="AlphaFoldDB" id="A0A6G9IA87"/>
<evidence type="ECO:0000256" key="3">
    <source>
        <dbReference type="ARBA" id="ARBA00023237"/>
    </source>
</evidence>
<evidence type="ECO:0000256" key="1">
    <source>
        <dbReference type="ARBA" id="ARBA00022729"/>
    </source>
</evidence>
<proteinExistence type="inferred from homology"/>
<evidence type="ECO:0000313" key="8">
    <source>
        <dbReference type="Proteomes" id="UP000501168"/>
    </source>
</evidence>
<sequence length="392" mass="42813">MRIKHLFSGLVMISMVSLVSGCSLFGGEEDVIEVAPVPQITNQFQVKEVWRNSSSGSAGVYSLLGPVQFENNVYVAGRNGQVKAIDAATGKALWTADVSESSFFRSQSALLSGGVSVDNQHVYVGSERAMVYALDRQTGKVVWQQKVKGEVLARPISGENMLVVRSANGYLQALNVESGEQIWETKLDIPTLSLRGQSTPIIAFGAILLGDDNGRVNAYFLKDGQLIWQQRIAQPSGSTEIAKLNDVDSTPFVLNGVVYALGYNGSMAALDLRSGQTIWRRNIGSTHSFIVDSNRILLVDQTDNVQAITLDGGSSIWKQSELLNRQLTDPVLYNGYIVVGDFEGYLYWIDASTGEFAYQQNVSSSGFMSAPIVVDNKLIVQVRNGDVYAFER</sequence>
<dbReference type="InterPro" id="IPR002372">
    <property type="entry name" value="PQQ_rpt_dom"/>
</dbReference>
<dbReference type="PANTHER" id="PTHR34512">
    <property type="entry name" value="CELL SURFACE PROTEIN"/>
    <property type="match status" value="1"/>
</dbReference>
<dbReference type="InterPro" id="IPR015943">
    <property type="entry name" value="WD40/YVTN_repeat-like_dom_sf"/>
</dbReference>
<keyword evidence="4" id="KW-0564">Palmitate</keyword>
<keyword evidence="8" id="KW-1185">Reference proteome</keyword>
<dbReference type="PROSITE" id="PS51257">
    <property type="entry name" value="PROKAR_LIPOPROTEIN"/>
    <property type="match status" value="1"/>
</dbReference>
<dbReference type="InterPro" id="IPR011047">
    <property type="entry name" value="Quinoprotein_ADH-like_sf"/>
</dbReference>
<dbReference type="NCBIfam" id="NF008351">
    <property type="entry name" value="PRK11138.1"/>
    <property type="match status" value="1"/>
</dbReference>
<dbReference type="GO" id="GO:0043165">
    <property type="term" value="P:Gram-negative-bacterium-type cell outer membrane assembly"/>
    <property type="evidence" value="ECO:0007669"/>
    <property type="project" value="UniProtKB-UniRule"/>
</dbReference>
<comment type="function">
    <text evidence="4">Part of the outer membrane protein assembly complex, which is involved in assembly and insertion of beta-barrel proteins into the outer membrane.</text>
</comment>
<protein>
    <recommendedName>
        <fullName evidence="4">Outer membrane protein assembly factor BamB</fullName>
    </recommendedName>
</protein>
<evidence type="ECO:0000313" key="7">
    <source>
        <dbReference type="EMBL" id="QIQ20747.1"/>
    </source>
</evidence>
<comment type="subcellular location">
    <subcellularLocation>
        <location evidence="4">Cell outer membrane</location>
        <topology evidence="4">Lipid-anchor</topology>
    </subcellularLocation>
</comment>
<dbReference type="InterPro" id="IPR018391">
    <property type="entry name" value="PQQ_b-propeller_rpt"/>
</dbReference>
<evidence type="ECO:0000259" key="6">
    <source>
        <dbReference type="Pfam" id="PF13360"/>
    </source>
</evidence>
<keyword evidence="4" id="KW-0449">Lipoprotein</keyword>
<dbReference type="InterPro" id="IPR017687">
    <property type="entry name" value="BamB"/>
</dbReference>
<keyword evidence="2 4" id="KW-0472">Membrane</keyword>
<feature type="domain" description="Pyrrolo-quinoline quinone repeat" evidence="6">
    <location>
        <begin position="47"/>
        <end position="101"/>
    </location>
</feature>